<reference evidence="13 15" key="2">
    <citation type="journal article" date="2013" name="Nature">
        <title>Insights into bilaterian evolution from three spiralian genomes.</title>
        <authorList>
            <person name="Simakov O."/>
            <person name="Marletaz F."/>
            <person name="Cho S.J."/>
            <person name="Edsinger-Gonzales E."/>
            <person name="Havlak P."/>
            <person name="Hellsten U."/>
            <person name="Kuo D.H."/>
            <person name="Larsson T."/>
            <person name="Lv J."/>
            <person name="Arendt D."/>
            <person name="Savage R."/>
            <person name="Osoegawa K."/>
            <person name="de Jong P."/>
            <person name="Grimwood J."/>
            <person name="Chapman J.A."/>
            <person name="Shapiro H."/>
            <person name="Aerts A."/>
            <person name="Otillar R.P."/>
            <person name="Terry A.Y."/>
            <person name="Boore J.L."/>
            <person name="Grigoriev I.V."/>
            <person name="Lindberg D.R."/>
            <person name="Seaver E.C."/>
            <person name="Weisblat D.A."/>
            <person name="Putnam N.H."/>
            <person name="Rokhsar D.S."/>
        </authorList>
    </citation>
    <scope>NUCLEOTIDE SEQUENCE</scope>
    <source>
        <strain evidence="13 15">I ESC-2004</strain>
    </source>
</reference>
<dbReference type="GO" id="GO:0036064">
    <property type="term" value="C:ciliary basal body"/>
    <property type="evidence" value="ECO:0007669"/>
    <property type="project" value="TreeGrafter"/>
</dbReference>
<dbReference type="GO" id="GO:0060271">
    <property type="term" value="P:cilium assembly"/>
    <property type="evidence" value="ECO:0007669"/>
    <property type="project" value="TreeGrafter"/>
</dbReference>
<dbReference type="Proteomes" id="UP000014760">
    <property type="component" value="Unassembled WGS sequence"/>
</dbReference>
<evidence type="ECO:0000256" key="5">
    <source>
        <dbReference type="ARBA" id="ARBA00022794"/>
    </source>
</evidence>
<keyword evidence="5" id="KW-0970">Cilium biogenesis/degradation</keyword>
<feature type="compositionally biased region" description="Low complexity" evidence="11">
    <location>
        <begin position="285"/>
        <end position="305"/>
    </location>
</feature>
<organism evidence="13">
    <name type="scientific">Capitella teleta</name>
    <name type="common">Polychaete worm</name>
    <dbReference type="NCBI Taxonomy" id="283909"/>
    <lineage>
        <taxon>Eukaryota</taxon>
        <taxon>Metazoa</taxon>
        <taxon>Spiralia</taxon>
        <taxon>Lophotrochozoa</taxon>
        <taxon>Annelida</taxon>
        <taxon>Polychaeta</taxon>
        <taxon>Sedentaria</taxon>
        <taxon>Scolecida</taxon>
        <taxon>Capitellidae</taxon>
        <taxon>Capitella</taxon>
    </lineage>
</organism>
<dbReference type="PANTHER" id="PTHR44390">
    <property type="entry name" value="CENTROSOMAL PROTEIN OF 41 KDA"/>
    <property type="match status" value="1"/>
</dbReference>
<dbReference type="Pfam" id="PF00581">
    <property type="entry name" value="Rhodanese"/>
    <property type="match status" value="1"/>
</dbReference>
<evidence type="ECO:0000313" key="15">
    <source>
        <dbReference type="Proteomes" id="UP000014760"/>
    </source>
</evidence>
<keyword evidence="6" id="KW-0653">Protein transport</keyword>
<dbReference type="STRING" id="283909.R7UIE8"/>
<protein>
    <recommendedName>
        <fullName evidence="12">Rhodanese domain-containing protein</fullName>
    </recommendedName>
</protein>
<evidence type="ECO:0000259" key="12">
    <source>
        <dbReference type="PROSITE" id="PS50206"/>
    </source>
</evidence>
<keyword evidence="3" id="KW-0813">Transport</keyword>
<evidence type="ECO:0000256" key="11">
    <source>
        <dbReference type="SAM" id="MobiDB-lite"/>
    </source>
</evidence>
<feature type="region of interest" description="Disordered" evidence="11">
    <location>
        <begin position="285"/>
        <end position="318"/>
    </location>
</feature>
<comment type="subcellular location">
    <subcellularLocation>
        <location evidence="1">Cytoplasm</location>
        <location evidence="1">Cytoskeleton</location>
        <location evidence="1">Cilium basal body</location>
    </subcellularLocation>
    <subcellularLocation>
        <location evidence="2">Cytoplasm</location>
        <location evidence="2">Cytoskeleton</location>
        <location evidence="2">Microtubule organizing center</location>
        <location evidence="2">Centrosome</location>
    </subcellularLocation>
</comment>
<keyword evidence="7" id="KW-0969">Cilium</keyword>
<accession>R7UIE8</accession>
<sequence>MNKIEEIRKNYKFRKDEIFKRMKVTTFVQLVIQVNRIFAYDEYCLDGGDSDRPGTVDAELMGLNTPSEDGRTSPAASLALTEGDYGEKPETARSTLLSVSRGIGELDLNASNQHPPSTPSQIAADTDASLPYLLLDVRESDEFDQCHIISALSYPKAILSRAVNYESKEMLAFKNREGKIIIIYDEDERIASYAATTLVQRGYDNLFMLSGGLKVCGQLFPDGLISGNLPESIQPKRSVKKAPPPAPAPSAHPLKFTPHDIDKIEMFLDNALQDHSIGTFKGRLSHASTNASRTSRASARSTTSSLCPQNLQGRPAFK</sequence>
<dbReference type="InterPro" id="IPR036873">
    <property type="entry name" value="Rhodanese-like_dom_sf"/>
</dbReference>
<feature type="domain" description="Rhodanese" evidence="12">
    <location>
        <begin position="132"/>
        <end position="225"/>
    </location>
</feature>
<dbReference type="InterPro" id="IPR001763">
    <property type="entry name" value="Rhodanese-like_dom"/>
</dbReference>
<evidence type="ECO:0000256" key="6">
    <source>
        <dbReference type="ARBA" id="ARBA00022927"/>
    </source>
</evidence>
<keyword evidence="15" id="KW-1185">Reference proteome</keyword>
<dbReference type="GO" id="GO:0005813">
    <property type="term" value="C:centrosome"/>
    <property type="evidence" value="ECO:0007669"/>
    <property type="project" value="UniProtKB-SubCell"/>
</dbReference>
<evidence type="ECO:0000256" key="10">
    <source>
        <dbReference type="ARBA" id="ARBA00038465"/>
    </source>
</evidence>
<reference evidence="14" key="3">
    <citation type="submission" date="2015-06" db="UniProtKB">
        <authorList>
            <consortium name="EnsemblMetazoa"/>
        </authorList>
    </citation>
    <scope>IDENTIFICATION</scope>
</reference>
<dbReference type="HOGENOM" id="CLU_064316_0_0_1"/>
<name>R7UIE8_CAPTE</name>
<dbReference type="SUPFAM" id="SSF52821">
    <property type="entry name" value="Rhodanese/Cell cycle control phosphatase"/>
    <property type="match status" value="1"/>
</dbReference>
<evidence type="ECO:0000256" key="8">
    <source>
        <dbReference type="ARBA" id="ARBA00023212"/>
    </source>
</evidence>
<keyword evidence="9" id="KW-0966">Cell projection</keyword>
<feature type="region of interest" description="Disordered" evidence="11">
    <location>
        <begin position="234"/>
        <end position="255"/>
    </location>
</feature>
<evidence type="ECO:0000256" key="9">
    <source>
        <dbReference type="ARBA" id="ARBA00023273"/>
    </source>
</evidence>
<gene>
    <name evidence="13" type="ORF">CAPTEDRAFT_224847</name>
</gene>
<evidence type="ECO:0000256" key="3">
    <source>
        <dbReference type="ARBA" id="ARBA00022448"/>
    </source>
</evidence>
<proteinExistence type="inferred from homology"/>
<dbReference type="EnsemblMetazoa" id="CapteT224847">
    <property type="protein sequence ID" value="CapteP224847"/>
    <property type="gene ID" value="CapteG224847"/>
</dbReference>
<keyword evidence="4" id="KW-0963">Cytoplasm</keyword>
<dbReference type="CDD" id="cd00158">
    <property type="entry name" value="RHOD"/>
    <property type="match status" value="1"/>
</dbReference>
<dbReference type="SMART" id="SM00450">
    <property type="entry name" value="RHOD"/>
    <property type="match status" value="1"/>
</dbReference>
<dbReference type="GO" id="GO:0015031">
    <property type="term" value="P:protein transport"/>
    <property type="evidence" value="ECO:0007669"/>
    <property type="project" value="UniProtKB-KW"/>
</dbReference>
<dbReference type="AlphaFoldDB" id="R7UIE8"/>
<comment type="similarity">
    <text evidence="10">Belongs to the CEP41 family.</text>
</comment>
<dbReference type="EMBL" id="KB300771">
    <property type="protein sequence ID" value="ELU06339.1"/>
    <property type="molecule type" value="Genomic_DNA"/>
</dbReference>
<reference evidence="15" key="1">
    <citation type="submission" date="2012-12" db="EMBL/GenBank/DDBJ databases">
        <authorList>
            <person name="Hellsten U."/>
            <person name="Grimwood J."/>
            <person name="Chapman J.A."/>
            <person name="Shapiro H."/>
            <person name="Aerts A."/>
            <person name="Otillar R.P."/>
            <person name="Terry A.Y."/>
            <person name="Boore J.L."/>
            <person name="Simakov O."/>
            <person name="Marletaz F."/>
            <person name="Cho S.-J."/>
            <person name="Edsinger-Gonzales E."/>
            <person name="Havlak P."/>
            <person name="Kuo D.-H."/>
            <person name="Larsson T."/>
            <person name="Lv J."/>
            <person name="Arendt D."/>
            <person name="Savage R."/>
            <person name="Osoegawa K."/>
            <person name="de Jong P."/>
            <person name="Lindberg D.R."/>
            <person name="Seaver E.C."/>
            <person name="Weisblat D.A."/>
            <person name="Putnam N.H."/>
            <person name="Grigoriev I.V."/>
            <person name="Rokhsar D.S."/>
        </authorList>
    </citation>
    <scope>NUCLEOTIDE SEQUENCE</scope>
    <source>
        <strain evidence="15">I ESC-2004</strain>
    </source>
</reference>
<keyword evidence="8" id="KW-0206">Cytoskeleton</keyword>
<dbReference type="OMA" id="EECHIIT"/>
<evidence type="ECO:0000256" key="4">
    <source>
        <dbReference type="ARBA" id="ARBA00022490"/>
    </source>
</evidence>
<evidence type="ECO:0000256" key="2">
    <source>
        <dbReference type="ARBA" id="ARBA00004300"/>
    </source>
</evidence>
<dbReference type="PROSITE" id="PS50206">
    <property type="entry name" value="RHODANESE_3"/>
    <property type="match status" value="1"/>
</dbReference>
<evidence type="ECO:0000256" key="1">
    <source>
        <dbReference type="ARBA" id="ARBA00004120"/>
    </source>
</evidence>
<evidence type="ECO:0000313" key="13">
    <source>
        <dbReference type="EMBL" id="ELU06339.1"/>
    </source>
</evidence>
<dbReference type="Gene3D" id="3.40.250.10">
    <property type="entry name" value="Rhodanese-like domain"/>
    <property type="match status" value="1"/>
</dbReference>
<dbReference type="OrthoDB" id="70250at2759"/>
<dbReference type="EMBL" id="AMQN01007485">
    <property type="status" value="NOT_ANNOTATED_CDS"/>
    <property type="molecule type" value="Genomic_DNA"/>
</dbReference>
<evidence type="ECO:0000313" key="14">
    <source>
        <dbReference type="EnsemblMetazoa" id="CapteP224847"/>
    </source>
</evidence>
<evidence type="ECO:0000256" key="7">
    <source>
        <dbReference type="ARBA" id="ARBA00023069"/>
    </source>
</evidence>
<dbReference type="InterPro" id="IPR051889">
    <property type="entry name" value="CEP41"/>
</dbReference>
<dbReference type="PANTHER" id="PTHR44390:SF1">
    <property type="entry name" value="CENTROSOMAL PROTEIN OF 41 KDA"/>
    <property type="match status" value="1"/>
</dbReference>